<feature type="compositionally biased region" description="Low complexity" evidence="2">
    <location>
        <begin position="10"/>
        <end position="24"/>
    </location>
</feature>
<evidence type="ECO:0000313" key="3">
    <source>
        <dbReference type="EnsemblMetazoa" id="PPA21843.1"/>
    </source>
</evidence>
<accession>A0A2A6B558</accession>
<feature type="region of interest" description="Disordered" evidence="2">
    <location>
        <begin position="1025"/>
        <end position="1061"/>
    </location>
</feature>
<dbReference type="PRINTS" id="PR00700">
    <property type="entry name" value="PRTYPHPHTASE"/>
</dbReference>
<dbReference type="OrthoDB" id="5864445at2759"/>
<proteinExistence type="predicted"/>
<gene>
    <name evidence="3" type="primary">WBGene00111397</name>
</gene>
<dbReference type="PROSITE" id="PS50056">
    <property type="entry name" value="TYR_PHOSPHATASE_2"/>
    <property type="match status" value="1"/>
</dbReference>
<evidence type="ECO:0000313" key="4">
    <source>
        <dbReference type="Proteomes" id="UP000005239"/>
    </source>
</evidence>
<dbReference type="PANTHER" id="PTHR46163">
    <property type="entry name" value="TYROSINE-PROTEIN PHOSPHATASE-RELATED"/>
    <property type="match status" value="1"/>
</dbReference>
<feature type="coiled-coil region" evidence="1">
    <location>
        <begin position="76"/>
        <end position="103"/>
    </location>
</feature>
<accession>A0A8R1UFP0</accession>
<feature type="region of interest" description="Disordered" evidence="2">
    <location>
        <begin position="1"/>
        <end position="33"/>
    </location>
</feature>
<feature type="compositionally biased region" description="Basic and acidic residues" evidence="2">
    <location>
        <begin position="1027"/>
        <end position="1045"/>
    </location>
</feature>
<dbReference type="InterPro" id="IPR000387">
    <property type="entry name" value="Tyr_Pase_dom"/>
</dbReference>
<dbReference type="PROSITE" id="PS00383">
    <property type="entry name" value="TYR_PHOSPHATASE_1"/>
    <property type="match status" value="1"/>
</dbReference>
<reference evidence="3" key="2">
    <citation type="submission" date="2022-06" db="UniProtKB">
        <authorList>
            <consortium name="EnsemblMetazoa"/>
        </authorList>
    </citation>
    <scope>IDENTIFICATION</scope>
    <source>
        <strain evidence="3">PS312</strain>
    </source>
</reference>
<dbReference type="PROSITE" id="PS50055">
    <property type="entry name" value="TYR_PHOSPHATASE_PTP"/>
    <property type="match status" value="1"/>
</dbReference>
<dbReference type="SMART" id="SM00404">
    <property type="entry name" value="PTPc_motif"/>
    <property type="match status" value="1"/>
</dbReference>
<dbReference type="PANTHER" id="PTHR46163:SF5">
    <property type="entry name" value="TYROSINE-PROTEIN PHOSPHATASE"/>
    <property type="match status" value="1"/>
</dbReference>
<dbReference type="InterPro" id="IPR052782">
    <property type="entry name" value="Oocyte-zygote_transition_reg"/>
</dbReference>
<dbReference type="InterPro" id="IPR000242">
    <property type="entry name" value="PTP_cat"/>
</dbReference>
<feature type="region of interest" description="Disordered" evidence="2">
    <location>
        <begin position="271"/>
        <end position="301"/>
    </location>
</feature>
<dbReference type="SMART" id="SM00194">
    <property type="entry name" value="PTPc"/>
    <property type="match status" value="1"/>
</dbReference>
<name>A0A2A6B558_PRIPA</name>
<dbReference type="InterPro" id="IPR029021">
    <property type="entry name" value="Prot-tyrosine_phosphatase-like"/>
</dbReference>
<dbReference type="InterPro" id="IPR016130">
    <property type="entry name" value="Tyr_Pase_AS"/>
</dbReference>
<dbReference type="Pfam" id="PF00102">
    <property type="entry name" value="Y_phosphatase"/>
    <property type="match status" value="1"/>
</dbReference>
<reference evidence="4" key="1">
    <citation type="journal article" date="2008" name="Nat. Genet.">
        <title>The Pristionchus pacificus genome provides a unique perspective on nematode lifestyle and parasitism.</title>
        <authorList>
            <person name="Dieterich C."/>
            <person name="Clifton S.W."/>
            <person name="Schuster L.N."/>
            <person name="Chinwalla A."/>
            <person name="Delehaunty K."/>
            <person name="Dinkelacker I."/>
            <person name="Fulton L."/>
            <person name="Fulton R."/>
            <person name="Godfrey J."/>
            <person name="Minx P."/>
            <person name="Mitreva M."/>
            <person name="Roeseler W."/>
            <person name="Tian H."/>
            <person name="Witte H."/>
            <person name="Yang S.P."/>
            <person name="Wilson R.K."/>
            <person name="Sommer R.J."/>
        </authorList>
    </citation>
    <scope>NUCLEOTIDE SEQUENCE [LARGE SCALE GENOMIC DNA]</scope>
    <source>
        <strain evidence="4">PS312</strain>
    </source>
</reference>
<dbReference type="GO" id="GO:0004725">
    <property type="term" value="F:protein tyrosine phosphatase activity"/>
    <property type="evidence" value="ECO:0007669"/>
    <property type="project" value="InterPro"/>
</dbReference>
<dbReference type="InterPro" id="IPR003595">
    <property type="entry name" value="Tyr_Pase_cat"/>
</dbReference>
<keyword evidence="1" id="KW-0175">Coiled coil</keyword>
<feature type="compositionally biased region" description="Polar residues" evidence="2">
    <location>
        <begin position="1052"/>
        <end position="1061"/>
    </location>
</feature>
<sequence length="1365" mass="155764">MTMAPQEVDSSLSSSSLPDRTSTQPIPPSPTTRFSAFLSRFTRTTDDALPLLELVKEMRSAMKSMQVNHESMRVQLEAVSGKVKVLEEKHDELLRENKELRKKMETVPSPSLINPTPSLIPSSPIPVIVPSTARTILAPPRMNSSSESDVRAIVETVERERAVVIYGLPEYTSWSPSQRAENDKGLVLDVLNHLGVQAVPTAVFRMPASGPPDPKGRLTKVIMPSTKLQGLMISRRHLLASFRLGRVWMRPSLTKEERVCSVDRPFTYDSPGMSRPSAAKRTSTVRGRSGVMSGSSGARPPASRVTNYRFLPVVVLWSASLIPAQLSFLNTRGVSKCAEPPKLTVIYANIRSILNEVNHSCLKSQLEANEYFVYCFTESWLRKTDPDGAIIGSFSSNYCVMRCDRGKKRGGESKLDSHEILVVDLRVGTESARIILLYRVPALSQACSEHIWEKLDDYTKCAHPTVIVGDFNLPEIKWPKTTQHYSGANADFIKCCDELGLVQLIQRPTRKDVFLDLLLSNSNSVVQNVEQLPNYGNSDHSAFSFQLLLAPEEQRAKYVKNFQKADYGKINTLLANIDWNAFFEIKMTVNEMYERFITLLDEIIEKYIPLMRIDSTGKPMPDHIHRLSKRRHLAWSQFLMDDKKSSKIKFEKLHAEYNREVTKFQQNLERKIIEANDRKKFYGYIKSKLSNARSSAVDCLIDDMQHQVESEKGKAELLAETFSKVFTKDNGETPPFSHARENVSNEYKDMFSCFEICELIEKWKSSSCRTPDNISLIFIKETAVPLSAALEIIFRKSYELSEVPDRWRYSTITPLKKKAPYSNPLNYRPVSITSFFCRVFEKCIAKQMISDCEKYVTQKAATRANIIFRGLTTNNAKVMVNAYTTYVRPMVEFCPSVAFPVHEKEAGKLEKLQNKVTRLISYKCFGYNFENRPRPEERNEMLNLKSLTYRRKINDFKHAYELLFGNSRLSRNQAHFLTLSKSNLRGAGYKVCKDSFKTKVREKSFANRISNVLYDVLRKGKIPTKYSESKDKKDETSRTPEDGRRPLYATRNPDQPSTAQLNGLRQYVKDIIEKGVKGLLDEYESVKKYNIDPMQNKNHLANPTKNRYKDINCIDPTRVVLEGEGNNYIHANHVRGEPFINDFICTQGPMDSTMEDFWRMIAQENVGYIIMLCDVMELGKKKCEKYIPEKIDEEKSFGEIRVKLLDSNTTHPQFIMSNLLMEAPGTNSRVIFHYQWREWPDHGVPVTTNAALRALSTVRGSTFTAIVHCSAGVGRTGTLVAVEWLLQTIMKGEKVDMKKMLKEMRNQRAHAIQTNMQYVYVAQCALRLWTKVDTEKLFPNLSNEDVFLNFTSDMKAANPEAYSPK</sequence>
<organism evidence="3 4">
    <name type="scientific">Pristionchus pacificus</name>
    <name type="common">Parasitic nematode worm</name>
    <dbReference type="NCBI Taxonomy" id="54126"/>
    <lineage>
        <taxon>Eukaryota</taxon>
        <taxon>Metazoa</taxon>
        <taxon>Ecdysozoa</taxon>
        <taxon>Nematoda</taxon>
        <taxon>Chromadorea</taxon>
        <taxon>Rhabditida</taxon>
        <taxon>Rhabditina</taxon>
        <taxon>Diplogasteromorpha</taxon>
        <taxon>Diplogasteroidea</taxon>
        <taxon>Neodiplogasteridae</taxon>
        <taxon>Pristionchus</taxon>
    </lineage>
</organism>
<evidence type="ECO:0000256" key="1">
    <source>
        <dbReference type="SAM" id="Coils"/>
    </source>
</evidence>
<dbReference type="Pfam" id="PF14529">
    <property type="entry name" value="Exo_endo_phos_2"/>
    <property type="match status" value="1"/>
</dbReference>
<dbReference type="CDD" id="cd00047">
    <property type="entry name" value="PTPc"/>
    <property type="match status" value="1"/>
</dbReference>
<dbReference type="Proteomes" id="UP000005239">
    <property type="component" value="Unassembled WGS sequence"/>
</dbReference>
<dbReference type="SUPFAM" id="SSF56219">
    <property type="entry name" value="DNase I-like"/>
    <property type="match status" value="1"/>
</dbReference>
<dbReference type="EnsemblMetazoa" id="PPA21843.1">
    <property type="protein sequence ID" value="PPA21843.1"/>
    <property type="gene ID" value="WBGene00111397"/>
</dbReference>
<dbReference type="InterPro" id="IPR005135">
    <property type="entry name" value="Endo/exonuclease/phosphatase"/>
</dbReference>
<dbReference type="Gene3D" id="3.60.10.10">
    <property type="entry name" value="Endonuclease/exonuclease/phosphatase"/>
    <property type="match status" value="1"/>
</dbReference>
<dbReference type="Gene3D" id="3.90.190.10">
    <property type="entry name" value="Protein tyrosine phosphatase superfamily"/>
    <property type="match status" value="1"/>
</dbReference>
<keyword evidence="4" id="KW-1185">Reference proteome</keyword>
<evidence type="ECO:0000256" key="2">
    <source>
        <dbReference type="SAM" id="MobiDB-lite"/>
    </source>
</evidence>
<dbReference type="SUPFAM" id="SSF52799">
    <property type="entry name" value="(Phosphotyrosine protein) phosphatases II"/>
    <property type="match status" value="1"/>
</dbReference>
<feature type="compositionally biased region" description="Low complexity" evidence="2">
    <location>
        <begin position="285"/>
        <end position="297"/>
    </location>
</feature>
<protein>
    <submittedName>
        <fullName evidence="3">Uncharacterized protein</fullName>
    </submittedName>
</protein>
<dbReference type="InterPro" id="IPR036691">
    <property type="entry name" value="Endo/exonu/phosph_ase_sf"/>
</dbReference>